<dbReference type="Pfam" id="PF19693">
    <property type="entry name" value="PSMdelta"/>
    <property type="match status" value="1"/>
</dbReference>
<dbReference type="NCBIfam" id="NF033392">
    <property type="entry name" value="PSM_delta"/>
    <property type="match status" value="1"/>
</dbReference>
<protein>
    <submittedName>
        <fullName evidence="3">PSM-delta family phenol-soluble modulin</fullName>
    </submittedName>
</protein>
<organism evidence="3 4">
    <name type="scientific">Staphylococcus capitis</name>
    <dbReference type="NCBI Taxonomy" id="29388"/>
    <lineage>
        <taxon>Bacteria</taxon>
        <taxon>Bacillati</taxon>
        <taxon>Bacillota</taxon>
        <taxon>Bacilli</taxon>
        <taxon>Bacillales</taxon>
        <taxon>Staphylococcaceae</taxon>
        <taxon>Staphylococcus</taxon>
    </lineage>
</organism>
<dbReference type="InterPro" id="IPR045673">
    <property type="entry name" value="PSM_delta"/>
</dbReference>
<dbReference type="Proteomes" id="UP000538955">
    <property type="component" value="Unassembled WGS sequence"/>
</dbReference>
<dbReference type="EMBL" id="JABBLX010000055">
    <property type="protein sequence ID" value="NMK98717.1"/>
    <property type="molecule type" value="Genomic_DNA"/>
</dbReference>
<accession>A0A7Z7YUA0</accession>
<evidence type="ECO:0000313" key="3">
    <source>
        <dbReference type="EMBL" id="TBW76213.1"/>
    </source>
</evidence>
<keyword evidence="5" id="KW-1185">Reference proteome</keyword>
<comment type="caution">
    <text evidence="3">The sequence shown here is derived from an EMBL/GenBank/DDBJ whole genome shotgun (WGS) entry which is preliminary data.</text>
</comment>
<evidence type="ECO:0000313" key="6">
    <source>
        <dbReference type="Proteomes" id="UP000550736"/>
    </source>
</evidence>
<dbReference type="GeneID" id="93670546"/>
<sequence>MGIVTTIIEIVKTIVDLVKKFKK</sequence>
<reference evidence="5 6" key="2">
    <citation type="submission" date="2020-04" db="EMBL/GenBank/DDBJ databases">
        <title>The Epidemiology and Molecular Characteristics of Linezolid-Resistant Staphylococcus capitis in Huashan Hospital, Shanghai.</title>
        <authorList>
            <person name="Ding L."/>
            <person name="Li P."/>
            <person name="Yang Y."/>
            <person name="Lin D."/>
            <person name="Xu X."/>
        </authorList>
    </citation>
    <scope>NUCLEOTIDE SEQUENCE [LARGE SCALE GENOMIC DNA]</scope>
    <source>
        <strain evidence="2 6">12-86</strain>
        <strain evidence="1 5">17-84</strain>
    </source>
</reference>
<evidence type="ECO:0000313" key="4">
    <source>
        <dbReference type="Proteomes" id="UP000291949"/>
    </source>
</evidence>
<dbReference type="RefSeq" id="WP_095323428.1">
    <property type="nucleotide sequence ID" value="NZ_AP014956.1"/>
</dbReference>
<name>A0A7Z7YUA0_STACP</name>
<dbReference type="Proteomes" id="UP000291949">
    <property type="component" value="Unassembled WGS sequence"/>
</dbReference>
<evidence type="ECO:0000313" key="5">
    <source>
        <dbReference type="Proteomes" id="UP000538955"/>
    </source>
</evidence>
<dbReference type="Proteomes" id="UP000550736">
    <property type="component" value="Unassembled WGS sequence"/>
</dbReference>
<reference evidence="3 4" key="1">
    <citation type="journal article" date="2019" name="Sci. Transl. Med.">
        <title>Quorum sensing between bacterial species on the skin protects against epidermal injury in atopic dermatitis.</title>
        <authorList>
            <person name="Williams M.R."/>
        </authorList>
    </citation>
    <scope>NUCLEOTIDE SEQUENCE [LARGE SCALE GENOMIC DNA]</scope>
    <source>
        <strain evidence="3 4">H8</strain>
    </source>
</reference>
<proteinExistence type="predicted"/>
<dbReference type="EMBL" id="JABBMI010000091">
    <property type="protein sequence ID" value="NMK55388.1"/>
    <property type="molecule type" value="Genomic_DNA"/>
</dbReference>
<dbReference type="AlphaFoldDB" id="A0A7Z7YUA0"/>
<evidence type="ECO:0000313" key="1">
    <source>
        <dbReference type="EMBL" id="NMK55388.1"/>
    </source>
</evidence>
<gene>
    <name evidence="3" type="primary">psm-delta</name>
    <name evidence="3" type="ORF">EQ811_09120</name>
    <name evidence="2" type="ORF">HHM13_11675</name>
    <name evidence="1" type="ORF">HHM24_11755</name>
</gene>
<evidence type="ECO:0000313" key="2">
    <source>
        <dbReference type="EMBL" id="NMK98717.1"/>
    </source>
</evidence>
<dbReference type="EMBL" id="SCHC01000003">
    <property type="protein sequence ID" value="TBW76213.1"/>
    <property type="molecule type" value="Genomic_DNA"/>
</dbReference>